<organism evidence="1">
    <name type="scientific">Peptoniphilus harei</name>
    <dbReference type="NCBI Taxonomy" id="54005"/>
    <lineage>
        <taxon>Bacteria</taxon>
        <taxon>Bacillati</taxon>
        <taxon>Bacillota</taxon>
        <taxon>Tissierellia</taxon>
        <taxon>Tissierellales</taxon>
        <taxon>Peptoniphilaceae</taxon>
        <taxon>Peptoniphilus</taxon>
    </lineage>
</organism>
<comment type="caution">
    <text evidence="1">The sequence shown here is derived from an EMBL/GenBank/DDBJ whole genome shotgun (WGS) entry which is preliminary data.</text>
</comment>
<dbReference type="RefSeq" id="WP_060800043.1">
    <property type="nucleotide sequence ID" value="NZ_KQ957097.1"/>
</dbReference>
<protein>
    <submittedName>
        <fullName evidence="1">Uncharacterized protein</fullName>
    </submittedName>
</protein>
<reference evidence="1 2" key="1">
    <citation type="submission" date="2016-01" db="EMBL/GenBank/DDBJ databases">
        <authorList>
            <person name="Oliw E.H."/>
        </authorList>
    </citation>
    <scope>NUCLEOTIDE SEQUENCE [LARGE SCALE GENOMIC DNA]</scope>
    <source>
        <strain evidence="1 2">CMW7756A</strain>
    </source>
</reference>
<gene>
    <name evidence="1" type="ORF">HMPREF3229_00861</name>
</gene>
<dbReference type="EMBL" id="LRQE01000025">
    <property type="protein sequence ID" value="KXA30398.1"/>
    <property type="molecule type" value="Genomic_DNA"/>
</dbReference>
<dbReference type="PATRIC" id="fig|54005.3.peg.846"/>
<dbReference type="SUPFAM" id="SSF46785">
    <property type="entry name" value="Winged helix' DNA-binding domain"/>
    <property type="match status" value="1"/>
</dbReference>
<proteinExistence type="predicted"/>
<dbReference type="InterPro" id="IPR036390">
    <property type="entry name" value="WH_DNA-bd_sf"/>
</dbReference>
<sequence>MINLNITKIQIEYLLFIKNYEGRKTITEASLFFNCSRANSKKILDKMILTGILYKEDNEYKLTKIGCDLSKFYNEKLEKNLFVVQKFLDIDDSLARSISLEILSKRLIPYQEAMEKRYKSMILAKDIQGRERVQDISEYLEEGRHKINFSIKKIDEERKRSFVDNSMALMGFDDHAYLIIGEESYIELSTKTIKKAHHGYFKKAIATKLFYFDDGEEIEIDSKDRIFKIPLDLIDYWSTSDGIILEASLILKIKSQMGITIHAKKANFLFIVNLCLT</sequence>
<accession>A0A133PP34</accession>
<evidence type="ECO:0000313" key="2">
    <source>
        <dbReference type="Proteomes" id="UP000070174"/>
    </source>
</evidence>
<name>A0A133PP34_9FIRM</name>
<evidence type="ECO:0000313" key="1">
    <source>
        <dbReference type="EMBL" id="KXA30398.1"/>
    </source>
</evidence>
<dbReference type="AlphaFoldDB" id="A0A133PP34"/>
<dbReference type="Proteomes" id="UP000070174">
    <property type="component" value="Unassembled WGS sequence"/>
</dbReference>